<reference evidence="2" key="1">
    <citation type="submission" date="2016-10" db="EMBL/GenBank/DDBJ databases">
        <authorList>
            <person name="Varghese N."/>
            <person name="Submissions S."/>
        </authorList>
    </citation>
    <scope>NUCLEOTIDE SEQUENCE [LARGE SCALE GENOMIC DNA]</scope>
    <source>
        <strain evidence="2">N6PO6</strain>
    </source>
</reference>
<proteinExistence type="predicted"/>
<evidence type="ECO:0000313" key="1">
    <source>
        <dbReference type="EMBL" id="SFN29700.1"/>
    </source>
</evidence>
<evidence type="ECO:0000313" key="2">
    <source>
        <dbReference type="Proteomes" id="UP000242222"/>
    </source>
</evidence>
<dbReference type="Proteomes" id="UP000242222">
    <property type="component" value="Unassembled WGS sequence"/>
</dbReference>
<protein>
    <submittedName>
        <fullName evidence="1">Uncharacterized protein</fullName>
    </submittedName>
</protein>
<dbReference type="AlphaFoldDB" id="A0A1I4XWR3"/>
<accession>A0A1I4XWR3</accession>
<dbReference type="RefSeq" id="WP_230479566.1">
    <property type="nucleotide sequence ID" value="NZ_FOVC01000005.1"/>
</dbReference>
<dbReference type="STRING" id="1367852.SAMN05216516_10522"/>
<keyword evidence="2" id="KW-1185">Reference proteome</keyword>
<organism evidence="1 2">
    <name type="scientific">Izhakiella capsodis</name>
    <dbReference type="NCBI Taxonomy" id="1367852"/>
    <lineage>
        <taxon>Bacteria</taxon>
        <taxon>Pseudomonadati</taxon>
        <taxon>Pseudomonadota</taxon>
        <taxon>Gammaproteobacteria</taxon>
        <taxon>Enterobacterales</taxon>
        <taxon>Erwiniaceae</taxon>
        <taxon>Izhakiella</taxon>
    </lineage>
</organism>
<gene>
    <name evidence="1" type="ORF">SAMN05216516_10522</name>
</gene>
<name>A0A1I4XWR3_9GAMM</name>
<sequence>MYKQHALRYEFINQTTKFDDAGNDKITINNIKSTASLGSVIGMTGTTANVSLYGLSLERIAELSGKANGNFLRSEQKIDMAIYADDALVFYGVMTASIANMNLAPEAGLMIAASANADMQSRAVSPFSARGAQDLTDVISSVCSAAGYTAEFSGIKGMKTSGSPHFEGSVLDQLHQICIAYGLAMQVSPPAKVAFWKSDSKRDDVTPYISKEYGLIGYPVFSNGGVMFQTQYSSLLQIGRVIELKTEVPWASGKYKLTSVSHELSSWLSSGSWHSVCVANREQKERTEDQKNGR</sequence>
<dbReference type="EMBL" id="FOVC01000005">
    <property type="protein sequence ID" value="SFN29700.1"/>
    <property type="molecule type" value="Genomic_DNA"/>
</dbReference>